<reference evidence="1 2" key="1">
    <citation type="submission" date="2019-09" db="EMBL/GenBank/DDBJ databases">
        <title>Characterization of the phylogenetic diversity of two novel species belonging to the genus Bifidobacterium: Bifidobacterium cebidarum sp. nov. and Bifidobacterium leontopitheci sp. nov.</title>
        <authorList>
            <person name="Lugli G.A."/>
            <person name="Duranti S."/>
            <person name="Milani C."/>
            <person name="Turroni F."/>
            <person name="Ventura M."/>
        </authorList>
    </citation>
    <scope>NUCLEOTIDE SEQUENCE [LARGE SCALE GENOMIC DNA]</scope>
    <source>
        <strain evidence="1 2">LMG 31469</strain>
    </source>
</reference>
<name>A0A6I1GN14_9BIFI</name>
<gene>
    <name evidence="1" type="ORF">F7D08_0400</name>
</gene>
<dbReference type="EMBL" id="WBVS01000001">
    <property type="protein sequence ID" value="KAB7789448.1"/>
    <property type="molecule type" value="Genomic_DNA"/>
</dbReference>
<dbReference type="Proteomes" id="UP000468413">
    <property type="component" value="Unassembled WGS sequence"/>
</dbReference>
<organism evidence="1 2">
    <name type="scientific">Bifidobacterium cebidarum</name>
    <dbReference type="NCBI Taxonomy" id="2650773"/>
    <lineage>
        <taxon>Bacteria</taxon>
        <taxon>Bacillati</taxon>
        <taxon>Actinomycetota</taxon>
        <taxon>Actinomycetes</taxon>
        <taxon>Bifidobacteriales</taxon>
        <taxon>Bifidobacteriaceae</taxon>
        <taxon>Bifidobacterium</taxon>
    </lineage>
</organism>
<keyword evidence="2" id="KW-1185">Reference proteome</keyword>
<accession>A0A6I1GN14</accession>
<evidence type="ECO:0000313" key="1">
    <source>
        <dbReference type="EMBL" id="KAB7789448.1"/>
    </source>
</evidence>
<comment type="caution">
    <text evidence="1">The sequence shown here is derived from an EMBL/GenBank/DDBJ whole genome shotgun (WGS) entry which is preliminary data.</text>
</comment>
<sequence>MSAQISVIVHDRHKDEVVVCVVGDDGSAYSRLVSAEDLQQWIDELRLAQRQLGFHTPDSSRRETKP</sequence>
<evidence type="ECO:0000313" key="2">
    <source>
        <dbReference type="Proteomes" id="UP000468413"/>
    </source>
</evidence>
<dbReference type="AlphaFoldDB" id="A0A6I1GN14"/>
<protein>
    <recommendedName>
        <fullName evidence="3">PH domain-containing protein</fullName>
    </recommendedName>
</protein>
<dbReference type="RefSeq" id="WP_152209031.1">
    <property type="nucleotide sequence ID" value="NZ_WBVS01000001.1"/>
</dbReference>
<evidence type="ECO:0008006" key="3">
    <source>
        <dbReference type="Google" id="ProtNLM"/>
    </source>
</evidence>
<proteinExistence type="predicted"/>